<dbReference type="AlphaFoldDB" id="A0A2U1Q9G5"/>
<reference evidence="2 3" key="1">
    <citation type="journal article" date="2018" name="Mol. Plant">
        <title>The genome of Artemisia annua provides insight into the evolution of Asteraceae family and artemisinin biosynthesis.</title>
        <authorList>
            <person name="Shen Q."/>
            <person name="Zhang L."/>
            <person name="Liao Z."/>
            <person name="Wang S."/>
            <person name="Yan T."/>
            <person name="Shi P."/>
            <person name="Liu M."/>
            <person name="Fu X."/>
            <person name="Pan Q."/>
            <person name="Wang Y."/>
            <person name="Lv Z."/>
            <person name="Lu X."/>
            <person name="Zhang F."/>
            <person name="Jiang W."/>
            <person name="Ma Y."/>
            <person name="Chen M."/>
            <person name="Hao X."/>
            <person name="Li L."/>
            <person name="Tang Y."/>
            <person name="Lv G."/>
            <person name="Zhou Y."/>
            <person name="Sun X."/>
            <person name="Brodelius P.E."/>
            <person name="Rose J.K.C."/>
            <person name="Tang K."/>
        </authorList>
    </citation>
    <scope>NUCLEOTIDE SEQUENCE [LARGE SCALE GENOMIC DNA]</scope>
    <source>
        <strain evidence="3">cv. Huhao1</strain>
        <tissue evidence="2">Leaf</tissue>
    </source>
</reference>
<protein>
    <submittedName>
        <fullName evidence="2">Armadillo</fullName>
    </submittedName>
</protein>
<dbReference type="EMBL" id="PKPP01000297">
    <property type="protein sequence ID" value="PWA94651.1"/>
    <property type="molecule type" value="Genomic_DNA"/>
</dbReference>
<gene>
    <name evidence="2" type="ORF">CTI12_AA058340</name>
</gene>
<accession>A0A2U1Q9G5</accession>
<dbReference type="Proteomes" id="UP000245207">
    <property type="component" value="Unassembled WGS sequence"/>
</dbReference>
<evidence type="ECO:0000313" key="2">
    <source>
        <dbReference type="EMBL" id="PWA94651.1"/>
    </source>
</evidence>
<proteinExistence type="predicted"/>
<dbReference type="STRING" id="35608.A0A2U1Q9G5"/>
<evidence type="ECO:0000313" key="3">
    <source>
        <dbReference type="Proteomes" id="UP000245207"/>
    </source>
</evidence>
<sequence length="58" mass="6176">MWKLNVSLEPLWQELSKCISVTESQLAQGSLSTVMSNVNTNDHVHGTGASSPPLPPGT</sequence>
<evidence type="ECO:0000256" key="1">
    <source>
        <dbReference type="SAM" id="MobiDB-lite"/>
    </source>
</evidence>
<name>A0A2U1Q9G5_ARTAN</name>
<organism evidence="2 3">
    <name type="scientific">Artemisia annua</name>
    <name type="common">Sweet wormwood</name>
    <dbReference type="NCBI Taxonomy" id="35608"/>
    <lineage>
        <taxon>Eukaryota</taxon>
        <taxon>Viridiplantae</taxon>
        <taxon>Streptophyta</taxon>
        <taxon>Embryophyta</taxon>
        <taxon>Tracheophyta</taxon>
        <taxon>Spermatophyta</taxon>
        <taxon>Magnoliopsida</taxon>
        <taxon>eudicotyledons</taxon>
        <taxon>Gunneridae</taxon>
        <taxon>Pentapetalae</taxon>
        <taxon>asterids</taxon>
        <taxon>campanulids</taxon>
        <taxon>Asterales</taxon>
        <taxon>Asteraceae</taxon>
        <taxon>Asteroideae</taxon>
        <taxon>Anthemideae</taxon>
        <taxon>Artemisiinae</taxon>
        <taxon>Artemisia</taxon>
    </lineage>
</organism>
<keyword evidence="3" id="KW-1185">Reference proteome</keyword>
<feature type="region of interest" description="Disordered" evidence="1">
    <location>
        <begin position="37"/>
        <end position="58"/>
    </location>
</feature>
<comment type="caution">
    <text evidence="2">The sequence shown here is derived from an EMBL/GenBank/DDBJ whole genome shotgun (WGS) entry which is preliminary data.</text>
</comment>